<dbReference type="EMBL" id="FUEZ01000004">
    <property type="protein sequence ID" value="SPM40591.1"/>
    <property type="molecule type" value="Genomic_DNA"/>
</dbReference>
<accession>A0A2U3PA35</accession>
<dbReference type="OrthoDB" id="9097160at2"/>
<proteinExistence type="predicted"/>
<dbReference type="RefSeq" id="WP_077079364.1">
    <property type="nucleotide sequence ID" value="NZ_FUEZ01000004.1"/>
</dbReference>
<sequence>MNPGWMIPFIILGGALQTCGAAMNSQLYKHMVNPWLAAAISAAVVAFFFVAAFLVKPKPLPSAQDAASMPWWALVGGLVGAVQVYAGLTLVHRIGAGTFIGLTVTAALVTSLLIDHFGWLRVHPHPITPGRAVGGVLLVLGVTLIAKF</sequence>
<keyword evidence="1" id="KW-0812">Transmembrane</keyword>
<dbReference type="Proteomes" id="UP000240424">
    <property type="component" value="Unassembled WGS sequence"/>
</dbReference>
<feature type="transmembrane region" description="Helical" evidence="1">
    <location>
        <begin position="6"/>
        <end position="23"/>
    </location>
</feature>
<name>A0A2U3PA35_9MYCO</name>
<feature type="transmembrane region" description="Helical" evidence="1">
    <location>
        <begin position="71"/>
        <end position="91"/>
    </location>
</feature>
<feature type="transmembrane region" description="Helical" evidence="1">
    <location>
        <begin position="126"/>
        <end position="146"/>
    </location>
</feature>
<gene>
    <name evidence="2" type="ORF">MNAB215_2792</name>
</gene>
<feature type="transmembrane region" description="Helical" evidence="1">
    <location>
        <begin position="98"/>
        <end position="120"/>
    </location>
</feature>
<organism evidence="2 3">
    <name type="scientific">Mycobacterium numidiamassiliense</name>
    <dbReference type="NCBI Taxonomy" id="1841861"/>
    <lineage>
        <taxon>Bacteria</taxon>
        <taxon>Bacillati</taxon>
        <taxon>Actinomycetota</taxon>
        <taxon>Actinomycetes</taxon>
        <taxon>Mycobacteriales</taxon>
        <taxon>Mycobacteriaceae</taxon>
        <taxon>Mycobacterium</taxon>
    </lineage>
</organism>
<dbReference type="STRING" id="1841861.GCA_900157365_01111"/>
<protein>
    <submittedName>
        <fullName evidence="2">Uncharacterized membrane protein YdcZ, DUF606 family</fullName>
    </submittedName>
</protein>
<dbReference type="Pfam" id="PF04657">
    <property type="entry name" value="DMT_YdcZ"/>
    <property type="match status" value="1"/>
</dbReference>
<keyword evidence="1" id="KW-1133">Transmembrane helix</keyword>
<dbReference type="PANTHER" id="PTHR34821">
    <property type="entry name" value="INNER MEMBRANE PROTEIN YDCZ"/>
    <property type="match status" value="1"/>
</dbReference>
<dbReference type="GO" id="GO:0005886">
    <property type="term" value="C:plasma membrane"/>
    <property type="evidence" value="ECO:0007669"/>
    <property type="project" value="TreeGrafter"/>
</dbReference>
<keyword evidence="1" id="KW-0472">Membrane</keyword>
<evidence type="ECO:0000256" key="1">
    <source>
        <dbReference type="SAM" id="Phobius"/>
    </source>
</evidence>
<evidence type="ECO:0000313" key="2">
    <source>
        <dbReference type="EMBL" id="SPM40591.1"/>
    </source>
</evidence>
<feature type="transmembrane region" description="Helical" evidence="1">
    <location>
        <begin position="35"/>
        <end position="55"/>
    </location>
</feature>
<dbReference type="PANTHER" id="PTHR34821:SF2">
    <property type="entry name" value="INNER MEMBRANE PROTEIN YDCZ"/>
    <property type="match status" value="1"/>
</dbReference>
<dbReference type="AlphaFoldDB" id="A0A2U3PA35"/>
<keyword evidence="3" id="KW-1185">Reference proteome</keyword>
<dbReference type="InterPro" id="IPR006750">
    <property type="entry name" value="YdcZ"/>
</dbReference>
<reference evidence="2 3" key="1">
    <citation type="submission" date="2017-01" db="EMBL/GenBank/DDBJ databases">
        <authorList>
            <consortium name="Urmite Genomes"/>
        </authorList>
    </citation>
    <scope>NUCLEOTIDE SEQUENCE [LARGE SCALE GENOMIC DNA]</scope>
    <source>
        <strain evidence="2 3">AB215</strain>
    </source>
</reference>
<evidence type="ECO:0000313" key="3">
    <source>
        <dbReference type="Proteomes" id="UP000240424"/>
    </source>
</evidence>